<dbReference type="InterPro" id="IPR027417">
    <property type="entry name" value="P-loop_NTPase"/>
</dbReference>
<dbReference type="SUPFAM" id="SSF52540">
    <property type="entry name" value="P-loop containing nucleoside triphosphate hydrolases"/>
    <property type="match status" value="1"/>
</dbReference>
<reference evidence="2 3" key="1">
    <citation type="submission" date="2020-10" db="EMBL/GenBank/DDBJ databases">
        <title>Phylogeny of dyella-like bacteria.</title>
        <authorList>
            <person name="Fu J."/>
        </authorList>
    </citation>
    <scope>NUCLEOTIDE SEQUENCE [LARGE SCALE GENOMIC DNA]</scope>
    <source>
        <strain evidence="2 3">DHOB09</strain>
    </source>
</reference>
<evidence type="ECO:0000259" key="1">
    <source>
        <dbReference type="Pfam" id="PF13304"/>
    </source>
</evidence>
<name>A0ABX7GXS0_9GAMM</name>
<dbReference type="Gene3D" id="3.40.50.300">
    <property type="entry name" value="P-loop containing nucleotide triphosphate hydrolases"/>
    <property type="match status" value="1"/>
</dbReference>
<dbReference type="Proteomes" id="UP000663181">
    <property type="component" value="Chromosome"/>
</dbReference>
<dbReference type="Pfam" id="PF13304">
    <property type="entry name" value="AAA_21"/>
    <property type="match status" value="1"/>
</dbReference>
<gene>
    <name evidence="2" type="ORF">ISN74_05200</name>
</gene>
<accession>A0ABX7GXS0</accession>
<keyword evidence="3" id="KW-1185">Reference proteome</keyword>
<feature type="domain" description="ATPase AAA-type core" evidence="1">
    <location>
        <begin position="99"/>
        <end position="427"/>
    </location>
</feature>
<protein>
    <submittedName>
        <fullName evidence="2">ATP-binding protein</fullName>
    </submittedName>
</protein>
<dbReference type="InterPro" id="IPR003959">
    <property type="entry name" value="ATPase_AAA_core"/>
</dbReference>
<evidence type="ECO:0000313" key="3">
    <source>
        <dbReference type="Proteomes" id="UP000663181"/>
    </source>
</evidence>
<dbReference type="RefSeq" id="WP_188798041.1">
    <property type="nucleotide sequence ID" value="NZ_BMIZ01000001.1"/>
</dbReference>
<evidence type="ECO:0000313" key="2">
    <source>
        <dbReference type="EMBL" id="QRN54753.1"/>
    </source>
</evidence>
<keyword evidence="2" id="KW-0547">Nucleotide-binding</keyword>
<keyword evidence="2" id="KW-0067">ATP-binding</keyword>
<proteinExistence type="predicted"/>
<dbReference type="PANTHER" id="PTHR40396">
    <property type="entry name" value="ATPASE-LIKE PROTEIN"/>
    <property type="match status" value="1"/>
</dbReference>
<sequence>MLFHLSGKMVTPFTPQPQRGQPFHSRSISAKIWQISHLEDAMLIRFGIRNHLSIRDYQEISLVASKLKDAESGLIEPTSNTVDKAQSTTRSPIRLLPVLALYGANASGKSTMLHGLHCFVRFISNSHKQGDADDRTPYQPFLLDDGSSSAPATYDADIIIGDTRYHYGYSIDDKRVLSEWLYAYPIVAARQTRSVLFHRNIENEDVFYFGKSLRGENRQIAKLVRPNSLFLSAAAQNSHEQLSIIYDFFRNSFARRTENSQTSLGSISSQLKKHFGDDEDQKKSALRFLTAADIGITDMNFSSVPIDEKAKAFISEFELLVKRHISSEAVEVEKENSLRVELLHAGADGKSHKIPLNLESAGTISLLKLLGPALTRLINGGVLVVDELNTTLHPLVSRELIRLFSDPESNPGQAQLLFSTHDTNILSGNLLRRDQIWFAEKDGDGASHFYSLAEIKVRSQANLEAGYLAGQFGAVPYFGLGELIQANVEQGDE</sequence>
<dbReference type="PANTHER" id="PTHR40396:SF1">
    <property type="entry name" value="ATPASE AAA-TYPE CORE DOMAIN-CONTAINING PROTEIN"/>
    <property type="match status" value="1"/>
</dbReference>
<dbReference type="GO" id="GO:0005524">
    <property type="term" value="F:ATP binding"/>
    <property type="evidence" value="ECO:0007669"/>
    <property type="project" value="UniProtKB-KW"/>
</dbReference>
<organism evidence="2 3">
    <name type="scientific">Dyella caseinilytica</name>
    <dbReference type="NCBI Taxonomy" id="1849581"/>
    <lineage>
        <taxon>Bacteria</taxon>
        <taxon>Pseudomonadati</taxon>
        <taxon>Pseudomonadota</taxon>
        <taxon>Gammaproteobacteria</taxon>
        <taxon>Lysobacterales</taxon>
        <taxon>Rhodanobacteraceae</taxon>
        <taxon>Dyella</taxon>
    </lineage>
</organism>
<dbReference type="EMBL" id="CP064030">
    <property type="protein sequence ID" value="QRN54753.1"/>
    <property type="molecule type" value="Genomic_DNA"/>
</dbReference>